<dbReference type="AlphaFoldDB" id="A0A098YS86"/>
<dbReference type="RefSeq" id="WP_036927211.1">
    <property type="nucleotide sequence ID" value="NZ_JRPQ01000080.1"/>
</dbReference>
<keyword evidence="2" id="KW-0472">Membrane</keyword>
<comment type="caution">
    <text evidence="3">The sequence shown here is derived from an EMBL/GenBank/DDBJ whole genome shotgun (WGS) entry which is preliminary data.</text>
</comment>
<evidence type="ECO:0000256" key="2">
    <source>
        <dbReference type="SAM" id="Phobius"/>
    </source>
</evidence>
<dbReference type="EMBL" id="JRPQ01000080">
    <property type="protein sequence ID" value="KGI22181.1"/>
    <property type="molecule type" value="Genomic_DNA"/>
</dbReference>
<accession>A0A098YS86</accession>
<protein>
    <submittedName>
        <fullName evidence="3">Pyruvate ferredoxin oxidoreductase</fullName>
    </submittedName>
</protein>
<name>A0A098YS86_9BACT</name>
<proteinExistence type="predicted"/>
<keyword evidence="2" id="KW-1133">Transmembrane helix</keyword>
<evidence type="ECO:0000313" key="4">
    <source>
        <dbReference type="Proteomes" id="UP000029723"/>
    </source>
</evidence>
<dbReference type="OrthoDB" id="1098521at2"/>
<feature type="compositionally biased region" description="Polar residues" evidence="1">
    <location>
        <begin position="142"/>
        <end position="151"/>
    </location>
</feature>
<dbReference type="Proteomes" id="UP000029723">
    <property type="component" value="Unassembled WGS sequence"/>
</dbReference>
<sequence length="162" mass="17997">MDYKYIKQLLERYWVCETSLEEEEILRTFFSQKEVPAELEKYRALFVYAHQEASQDALGSDFDAKIISMIDEPVTVKARTIKLSERLMPLFKAAAVVAIILTLSNALQVPFMTSNGSAGTNTAGVEQVQQGVSVAIGDSSKTDTMQQSSILPSEIQPTPMIK</sequence>
<keyword evidence="2" id="KW-0812">Transmembrane</keyword>
<evidence type="ECO:0000256" key="1">
    <source>
        <dbReference type="SAM" id="MobiDB-lite"/>
    </source>
</evidence>
<gene>
    <name evidence="3" type="ORF">HMPREF9304_05860</name>
</gene>
<reference evidence="3 4" key="1">
    <citation type="submission" date="2014-07" db="EMBL/GenBank/DDBJ databases">
        <authorList>
            <person name="McCorrison J."/>
            <person name="Sanka R."/>
            <person name="Torralba M."/>
            <person name="Gillis M."/>
            <person name="Haft D.H."/>
            <person name="Methe B."/>
            <person name="Sutton G."/>
            <person name="Nelson K.E."/>
        </authorList>
    </citation>
    <scope>NUCLEOTIDE SEQUENCE [LARGE SCALE GENOMIC DNA]</scope>
    <source>
        <strain evidence="3 4">S9-PR14</strain>
    </source>
</reference>
<organism evidence="3 4">
    <name type="scientific">Hoylesella timonensis S9-PR14</name>
    <dbReference type="NCBI Taxonomy" id="1401062"/>
    <lineage>
        <taxon>Bacteria</taxon>
        <taxon>Pseudomonadati</taxon>
        <taxon>Bacteroidota</taxon>
        <taxon>Bacteroidia</taxon>
        <taxon>Bacteroidales</taxon>
        <taxon>Prevotellaceae</taxon>
        <taxon>Hoylesella</taxon>
    </lineage>
</organism>
<feature type="region of interest" description="Disordered" evidence="1">
    <location>
        <begin position="139"/>
        <end position="162"/>
    </location>
</feature>
<evidence type="ECO:0000313" key="3">
    <source>
        <dbReference type="EMBL" id="KGI22181.1"/>
    </source>
</evidence>
<keyword evidence="3" id="KW-0670">Pyruvate</keyword>
<feature type="transmembrane region" description="Helical" evidence="2">
    <location>
        <begin position="87"/>
        <end position="107"/>
    </location>
</feature>